<proteinExistence type="predicted"/>
<reference evidence="1" key="1">
    <citation type="journal article" date="2020" name="Microb. Genom.">
        <title>Genetic diversity of clinical and environmental Mucorales isolates obtained from an investigation of mucormycosis cases among solid organ transplant recipients.</title>
        <authorList>
            <person name="Nguyen M.H."/>
            <person name="Kaul D."/>
            <person name="Muto C."/>
            <person name="Cheng S.J."/>
            <person name="Richter R.A."/>
            <person name="Bruno V.M."/>
            <person name="Liu G."/>
            <person name="Beyhan S."/>
            <person name="Sundermann A.J."/>
            <person name="Mounaud S."/>
            <person name="Pasculle A.W."/>
            <person name="Nierman W.C."/>
            <person name="Driscoll E."/>
            <person name="Cumbie R."/>
            <person name="Clancy C.J."/>
            <person name="Dupont C.L."/>
        </authorList>
    </citation>
    <scope>NUCLEOTIDE SEQUENCE</scope>
    <source>
        <strain evidence="1">GL11</strain>
    </source>
</reference>
<keyword evidence="2" id="KW-1185">Reference proteome</keyword>
<accession>A0A9P7BUT4</accession>
<name>A0A9P7BUT4_RHIOR</name>
<protein>
    <submittedName>
        <fullName evidence="1">Uncharacterized protein</fullName>
    </submittedName>
</protein>
<dbReference type="Proteomes" id="UP000716291">
    <property type="component" value="Unassembled WGS sequence"/>
</dbReference>
<dbReference type="AlphaFoldDB" id="A0A9P7BUT4"/>
<evidence type="ECO:0000313" key="2">
    <source>
        <dbReference type="Proteomes" id="UP000716291"/>
    </source>
</evidence>
<gene>
    <name evidence="1" type="ORF">G6F64_003820</name>
</gene>
<evidence type="ECO:0000313" key="1">
    <source>
        <dbReference type="EMBL" id="KAG1311413.1"/>
    </source>
</evidence>
<dbReference type="EMBL" id="JAANQT010000391">
    <property type="protein sequence ID" value="KAG1311413.1"/>
    <property type="molecule type" value="Genomic_DNA"/>
</dbReference>
<organism evidence="1 2">
    <name type="scientific">Rhizopus oryzae</name>
    <name type="common">Mucormycosis agent</name>
    <name type="synonym">Rhizopus arrhizus var. delemar</name>
    <dbReference type="NCBI Taxonomy" id="64495"/>
    <lineage>
        <taxon>Eukaryota</taxon>
        <taxon>Fungi</taxon>
        <taxon>Fungi incertae sedis</taxon>
        <taxon>Mucoromycota</taxon>
        <taxon>Mucoromycotina</taxon>
        <taxon>Mucoromycetes</taxon>
        <taxon>Mucorales</taxon>
        <taxon>Mucorineae</taxon>
        <taxon>Rhizopodaceae</taxon>
        <taxon>Rhizopus</taxon>
    </lineage>
</organism>
<sequence length="183" mass="21019">MNIPEELQTLLSSFESKEYTTASHYYDHALEYKFPLGTYFDKRWVQESVMSACELFDSHHSRLNLNEYLEGNMLHEVWPFVYKLYKDREIVAKLGEPCSVATSMARNNKRSLEAITPRERKIMGSKIDILFTADNNELGACEVGKGDVSTVDDKYLNDGSKKLPKTLRDMLVTKLPLFPQGPK</sequence>
<comment type="caution">
    <text evidence="1">The sequence shown here is derived from an EMBL/GenBank/DDBJ whole genome shotgun (WGS) entry which is preliminary data.</text>
</comment>